<name>A0ABQ1YLC3_9BACL</name>
<evidence type="ECO:0000256" key="1">
    <source>
        <dbReference type="SAM" id="Phobius"/>
    </source>
</evidence>
<evidence type="ECO:0000313" key="3">
    <source>
        <dbReference type="Proteomes" id="UP000659344"/>
    </source>
</evidence>
<feature type="transmembrane region" description="Helical" evidence="1">
    <location>
        <begin position="20"/>
        <end position="38"/>
    </location>
</feature>
<keyword evidence="1" id="KW-0812">Transmembrane</keyword>
<feature type="transmembrane region" description="Helical" evidence="1">
    <location>
        <begin position="50"/>
        <end position="68"/>
    </location>
</feature>
<feature type="transmembrane region" description="Helical" evidence="1">
    <location>
        <begin position="75"/>
        <end position="97"/>
    </location>
</feature>
<proteinExistence type="predicted"/>
<gene>
    <name evidence="2" type="ORF">GCM10008013_32300</name>
</gene>
<reference evidence="3" key="1">
    <citation type="journal article" date="2019" name="Int. J. Syst. Evol. Microbiol.">
        <title>The Global Catalogue of Microorganisms (GCM) 10K type strain sequencing project: providing services to taxonomists for standard genome sequencing and annotation.</title>
        <authorList>
            <consortium name="The Broad Institute Genomics Platform"/>
            <consortium name="The Broad Institute Genome Sequencing Center for Infectious Disease"/>
            <person name="Wu L."/>
            <person name="Ma J."/>
        </authorList>
    </citation>
    <scope>NUCLEOTIDE SEQUENCE [LARGE SCALE GENOMIC DNA]</scope>
    <source>
        <strain evidence="3">CGMCC 1.12769</strain>
    </source>
</reference>
<keyword evidence="1" id="KW-1133">Transmembrane helix</keyword>
<dbReference type="Pfam" id="PF12670">
    <property type="entry name" value="DUF3792"/>
    <property type="match status" value="1"/>
</dbReference>
<keyword evidence="3" id="KW-1185">Reference proteome</keyword>
<dbReference type="NCBIfam" id="TIGR04086">
    <property type="entry name" value="TIGR04086_membr"/>
    <property type="match status" value="1"/>
</dbReference>
<feature type="transmembrane region" description="Helical" evidence="1">
    <location>
        <begin position="109"/>
        <end position="127"/>
    </location>
</feature>
<evidence type="ECO:0000313" key="2">
    <source>
        <dbReference type="EMBL" id="GGH29610.1"/>
    </source>
</evidence>
<dbReference type="InterPro" id="IPR023804">
    <property type="entry name" value="DUF3792_TM"/>
</dbReference>
<dbReference type="Proteomes" id="UP000659344">
    <property type="component" value="Unassembled WGS sequence"/>
</dbReference>
<protein>
    <recommendedName>
        <fullName evidence="4">TIGR04086 family membrane protein</fullName>
    </recommendedName>
</protein>
<organism evidence="2 3">
    <name type="scientific">Paenibacillus segetis</name>
    <dbReference type="NCBI Taxonomy" id="1325360"/>
    <lineage>
        <taxon>Bacteria</taxon>
        <taxon>Bacillati</taxon>
        <taxon>Bacillota</taxon>
        <taxon>Bacilli</taxon>
        <taxon>Bacillales</taxon>
        <taxon>Paenibacillaceae</taxon>
        <taxon>Paenibacillus</taxon>
    </lineage>
</organism>
<comment type="caution">
    <text evidence="2">The sequence shown here is derived from an EMBL/GenBank/DDBJ whole genome shotgun (WGS) entry which is preliminary data.</text>
</comment>
<keyword evidence="1" id="KW-0472">Membrane</keyword>
<evidence type="ECO:0008006" key="4">
    <source>
        <dbReference type="Google" id="ProtNLM"/>
    </source>
</evidence>
<sequence length="130" mass="14312">MNFPRKMTAFHLNHPTLSGLWYAFLWMLIGALVLSLLLQYSLLEEPQLPWSTYLVHAISIVMGGIVSGKRAGQKGWYQGAITGLIYGVLLLLISFLALDTSLTWSDLSLMIPTLILGAFGGVLGVNFSNR</sequence>
<dbReference type="EMBL" id="BMFT01000001">
    <property type="protein sequence ID" value="GGH29610.1"/>
    <property type="molecule type" value="Genomic_DNA"/>
</dbReference>
<dbReference type="RefSeq" id="WP_188540579.1">
    <property type="nucleotide sequence ID" value="NZ_BMFT01000001.1"/>
</dbReference>
<accession>A0ABQ1YLC3</accession>